<evidence type="ECO:0000313" key="2">
    <source>
        <dbReference type="Proteomes" id="UP001175000"/>
    </source>
</evidence>
<organism evidence="1 2">
    <name type="scientific">Immersiella caudata</name>
    <dbReference type="NCBI Taxonomy" id="314043"/>
    <lineage>
        <taxon>Eukaryota</taxon>
        <taxon>Fungi</taxon>
        <taxon>Dikarya</taxon>
        <taxon>Ascomycota</taxon>
        <taxon>Pezizomycotina</taxon>
        <taxon>Sordariomycetes</taxon>
        <taxon>Sordariomycetidae</taxon>
        <taxon>Sordariales</taxon>
        <taxon>Lasiosphaeriaceae</taxon>
        <taxon>Immersiella</taxon>
    </lineage>
</organism>
<comment type="caution">
    <text evidence="1">The sequence shown here is derived from an EMBL/GenBank/DDBJ whole genome shotgun (WGS) entry which is preliminary data.</text>
</comment>
<accession>A0AA40BUV7</accession>
<dbReference type="EMBL" id="JAULSU010000006">
    <property type="protein sequence ID" value="KAK0614526.1"/>
    <property type="molecule type" value="Genomic_DNA"/>
</dbReference>
<dbReference type="AlphaFoldDB" id="A0AA40BUV7"/>
<sequence length="210" mass="23560">MTHFVIWERLPSEQLQYRLIACVRHNSQQADHIRHLEIHRQQSLIVFSDFIGLHRWDFLLEEQPVWVCLILQVSDRISISAVASYAIVDDLVVPLYPETPDNPFPKRRICAPLATDAKNQSVLQGTVSTNLASGSVTLHTSSAVKLEMMTLSGSTLFNLLSLPKWPGIEHTFVIARPIETGSGTFRILLNTRSSSTYHVMPAAAERTATT</sequence>
<dbReference type="Proteomes" id="UP001175000">
    <property type="component" value="Unassembled WGS sequence"/>
</dbReference>
<keyword evidence="2" id="KW-1185">Reference proteome</keyword>
<reference evidence="1" key="1">
    <citation type="submission" date="2023-06" db="EMBL/GenBank/DDBJ databases">
        <title>Genome-scale phylogeny and comparative genomics of the fungal order Sordariales.</title>
        <authorList>
            <consortium name="Lawrence Berkeley National Laboratory"/>
            <person name="Hensen N."/>
            <person name="Bonometti L."/>
            <person name="Westerberg I."/>
            <person name="Brannstrom I.O."/>
            <person name="Guillou S."/>
            <person name="Cros-Aarteil S."/>
            <person name="Calhoun S."/>
            <person name="Haridas S."/>
            <person name="Kuo A."/>
            <person name="Mondo S."/>
            <person name="Pangilinan J."/>
            <person name="Riley R."/>
            <person name="Labutti K."/>
            <person name="Andreopoulos B."/>
            <person name="Lipzen A."/>
            <person name="Chen C."/>
            <person name="Yanf M."/>
            <person name="Daum C."/>
            <person name="Ng V."/>
            <person name="Clum A."/>
            <person name="Steindorff A."/>
            <person name="Ohm R."/>
            <person name="Martin F."/>
            <person name="Silar P."/>
            <person name="Natvig D."/>
            <person name="Lalanne C."/>
            <person name="Gautier V."/>
            <person name="Ament-Velasquez S.L."/>
            <person name="Kruys A."/>
            <person name="Hutchinson M.I."/>
            <person name="Powell A.J."/>
            <person name="Barry K."/>
            <person name="Miller A.N."/>
            <person name="Grigoriev I.V."/>
            <person name="Debuchy R."/>
            <person name="Gladieux P."/>
            <person name="Thoren M.H."/>
            <person name="Johannesson H."/>
        </authorList>
    </citation>
    <scope>NUCLEOTIDE SEQUENCE</scope>
    <source>
        <strain evidence="1">CBS 606.72</strain>
    </source>
</reference>
<name>A0AA40BUV7_9PEZI</name>
<protein>
    <submittedName>
        <fullName evidence="1">Uncharacterized protein</fullName>
    </submittedName>
</protein>
<evidence type="ECO:0000313" key="1">
    <source>
        <dbReference type="EMBL" id="KAK0614526.1"/>
    </source>
</evidence>
<gene>
    <name evidence="1" type="ORF">B0T14DRAFT_606795</name>
</gene>
<proteinExistence type="predicted"/>